<dbReference type="InterPro" id="IPR058676">
    <property type="entry name" value="YuzK"/>
</dbReference>
<sequence length="50" mass="6016">MEKAMHQTHNVSYAEYASSLDQMMKVEKKREKEFERSQKFVSEVGRQIHK</sequence>
<organism evidence="1 2">
    <name type="scientific">Halobacillus andaensis</name>
    <dbReference type="NCBI Taxonomy" id="1176239"/>
    <lineage>
        <taxon>Bacteria</taxon>
        <taxon>Bacillati</taxon>
        <taxon>Bacillota</taxon>
        <taxon>Bacilli</taxon>
        <taxon>Bacillales</taxon>
        <taxon>Bacillaceae</taxon>
        <taxon>Halobacillus</taxon>
    </lineage>
</organism>
<reference evidence="1" key="1">
    <citation type="journal article" date="2014" name="Int. J. Syst. Evol. Microbiol.">
        <title>Complete genome sequence of Corynebacterium casei LMG S-19264T (=DSM 44701T), isolated from a smear-ripened cheese.</title>
        <authorList>
            <consortium name="US DOE Joint Genome Institute (JGI-PGF)"/>
            <person name="Walter F."/>
            <person name="Albersmeier A."/>
            <person name="Kalinowski J."/>
            <person name="Ruckert C."/>
        </authorList>
    </citation>
    <scope>NUCLEOTIDE SEQUENCE</scope>
    <source>
        <strain evidence="1">CGMCC 1.12153</strain>
    </source>
</reference>
<proteinExistence type="predicted"/>
<accession>A0A917B995</accession>
<keyword evidence="2" id="KW-1185">Reference proteome</keyword>
<dbReference type="Proteomes" id="UP000660110">
    <property type="component" value="Unassembled WGS sequence"/>
</dbReference>
<dbReference type="EMBL" id="BMEL01000004">
    <property type="protein sequence ID" value="GGF32472.1"/>
    <property type="molecule type" value="Genomic_DNA"/>
</dbReference>
<protein>
    <submittedName>
        <fullName evidence="1">Uncharacterized protein</fullName>
    </submittedName>
</protein>
<dbReference type="AlphaFoldDB" id="A0A917B995"/>
<reference evidence="1" key="2">
    <citation type="submission" date="2020-09" db="EMBL/GenBank/DDBJ databases">
        <authorList>
            <person name="Sun Q."/>
            <person name="Zhou Y."/>
        </authorList>
    </citation>
    <scope>NUCLEOTIDE SEQUENCE</scope>
    <source>
        <strain evidence="1">CGMCC 1.12153</strain>
    </source>
</reference>
<comment type="caution">
    <text evidence="1">The sequence shown here is derived from an EMBL/GenBank/DDBJ whole genome shotgun (WGS) entry which is preliminary data.</text>
</comment>
<evidence type="ECO:0000313" key="2">
    <source>
        <dbReference type="Proteomes" id="UP000660110"/>
    </source>
</evidence>
<evidence type="ECO:0000313" key="1">
    <source>
        <dbReference type="EMBL" id="GGF32472.1"/>
    </source>
</evidence>
<name>A0A917B995_HALAA</name>
<gene>
    <name evidence="1" type="ORF">GCM10010954_34570</name>
</gene>
<dbReference type="Pfam" id="PF26149">
    <property type="entry name" value="YuzK"/>
    <property type="match status" value="1"/>
</dbReference>